<feature type="domain" description="EamA" evidence="2">
    <location>
        <begin position="3"/>
        <end position="131"/>
    </location>
</feature>
<gene>
    <name evidence="3" type="ORF">METZ01_LOCUS97820</name>
</gene>
<feature type="transmembrane region" description="Helical" evidence="1">
    <location>
        <begin position="167"/>
        <end position="187"/>
    </location>
</feature>
<feature type="transmembrane region" description="Helical" evidence="1">
    <location>
        <begin position="199"/>
        <end position="217"/>
    </location>
</feature>
<dbReference type="Gene3D" id="1.10.3730.20">
    <property type="match status" value="1"/>
</dbReference>
<evidence type="ECO:0000256" key="1">
    <source>
        <dbReference type="SAM" id="Phobius"/>
    </source>
</evidence>
<feature type="transmembrane region" description="Helical" evidence="1">
    <location>
        <begin position="139"/>
        <end position="160"/>
    </location>
</feature>
<protein>
    <recommendedName>
        <fullName evidence="2">EamA domain-containing protein</fullName>
    </recommendedName>
</protein>
<keyword evidence="1" id="KW-0472">Membrane</keyword>
<name>A0A381VXF2_9ZZZZ</name>
<accession>A0A381VXF2</accession>
<feature type="transmembrane region" description="Helical" evidence="1">
    <location>
        <begin position="249"/>
        <end position="271"/>
    </location>
</feature>
<dbReference type="InterPro" id="IPR000620">
    <property type="entry name" value="EamA_dom"/>
</dbReference>
<proteinExistence type="predicted"/>
<dbReference type="GO" id="GO:0016020">
    <property type="term" value="C:membrane"/>
    <property type="evidence" value="ECO:0007669"/>
    <property type="project" value="InterPro"/>
</dbReference>
<evidence type="ECO:0000313" key="3">
    <source>
        <dbReference type="EMBL" id="SVA44966.1"/>
    </source>
</evidence>
<dbReference type="EMBL" id="UINC01010074">
    <property type="protein sequence ID" value="SVA44966.1"/>
    <property type="molecule type" value="Genomic_DNA"/>
</dbReference>
<dbReference type="PANTHER" id="PTHR22911">
    <property type="entry name" value="ACYL-MALONYL CONDENSING ENZYME-RELATED"/>
    <property type="match status" value="1"/>
</dbReference>
<feature type="transmembrane region" description="Helical" evidence="1">
    <location>
        <begin position="89"/>
        <end position="109"/>
    </location>
</feature>
<feature type="transmembrane region" description="Helical" evidence="1">
    <location>
        <begin position="65"/>
        <end position="83"/>
    </location>
</feature>
<feature type="transmembrane region" description="Helical" evidence="1">
    <location>
        <begin position="28"/>
        <end position="45"/>
    </location>
</feature>
<dbReference type="InterPro" id="IPR037185">
    <property type="entry name" value="EmrE-like"/>
</dbReference>
<feature type="domain" description="EamA" evidence="2">
    <location>
        <begin position="142"/>
        <end position="266"/>
    </location>
</feature>
<reference evidence="3" key="1">
    <citation type="submission" date="2018-05" db="EMBL/GenBank/DDBJ databases">
        <authorList>
            <person name="Lanie J.A."/>
            <person name="Ng W.-L."/>
            <person name="Kazmierczak K.M."/>
            <person name="Andrzejewski T.M."/>
            <person name="Davidsen T.M."/>
            <person name="Wayne K.J."/>
            <person name="Tettelin H."/>
            <person name="Glass J.I."/>
            <person name="Rusch D."/>
            <person name="Podicherti R."/>
            <person name="Tsui H.-C.T."/>
            <person name="Winkler M.E."/>
        </authorList>
    </citation>
    <scope>NUCLEOTIDE SEQUENCE</scope>
</reference>
<dbReference type="SUPFAM" id="SSF103481">
    <property type="entry name" value="Multidrug resistance efflux transporter EmrE"/>
    <property type="match status" value="2"/>
</dbReference>
<feature type="transmembrane region" description="Helical" evidence="1">
    <location>
        <begin position="116"/>
        <end position="133"/>
    </location>
</feature>
<dbReference type="Pfam" id="PF00892">
    <property type="entry name" value="EamA"/>
    <property type="match status" value="2"/>
</dbReference>
<feature type="transmembrane region" description="Helical" evidence="1">
    <location>
        <begin position="224"/>
        <end position="243"/>
    </location>
</feature>
<organism evidence="3">
    <name type="scientific">marine metagenome</name>
    <dbReference type="NCBI Taxonomy" id="408172"/>
    <lineage>
        <taxon>unclassified sequences</taxon>
        <taxon>metagenomes</taxon>
        <taxon>ecological metagenomes</taxon>
    </lineage>
</organism>
<keyword evidence="1" id="KW-1133">Transmembrane helix</keyword>
<evidence type="ECO:0000259" key="2">
    <source>
        <dbReference type="Pfam" id="PF00892"/>
    </source>
</evidence>
<sequence length="281" mass="30296">MQLVASGFFLSTAGIALRLVEQADGWQILFYRSLALSITILLILVFQKGSRVFDEFRKLDWNDCLLAVFLGTGFVTYVFALLYNTVANALFIFSFAPFLAAFLGWMLLGERVATRTWFAIGFAMAGLAVMVGSELALSHYLGTLLALWIPIAYAASIIAVRRSKRDNMLVALCLAGLVALVLSAFFVTDYALTSRDLIISLYLGVFQVGMGFTLVVLGSRHVPAAQVGLLALVEPILAPLWVWMGVGELPGLATIIGGSIIFLAIATDGILNIKSSGNNSA</sequence>
<keyword evidence="1" id="KW-0812">Transmembrane</keyword>
<dbReference type="AlphaFoldDB" id="A0A381VXF2"/>